<dbReference type="Gene3D" id="1.10.10.1320">
    <property type="entry name" value="Anti-sigma factor, zinc-finger domain"/>
    <property type="match status" value="1"/>
</dbReference>
<feature type="transmembrane region" description="Helical" evidence="3">
    <location>
        <begin position="89"/>
        <end position="108"/>
    </location>
</feature>
<evidence type="ECO:0000313" key="6">
    <source>
        <dbReference type="Proteomes" id="UP000790580"/>
    </source>
</evidence>
<keyword evidence="3" id="KW-0472">Membrane</keyword>
<dbReference type="RefSeq" id="WP_088073162.1">
    <property type="nucleotide sequence ID" value="NZ_JAHQCR010000014.1"/>
</dbReference>
<dbReference type="Pfam" id="PF13490">
    <property type="entry name" value="zf-HC2"/>
    <property type="match status" value="1"/>
</dbReference>
<accession>A0ABS6JP11</accession>
<name>A0ABS6JP11_9BACI</name>
<keyword evidence="6" id="KW-1185">Reference proteome</keyword>
<dbReference type="Proteomes" id="UP000790580">
    <property type="component" value="Unassembled WGS sequence"/>
</dbReference>
<evidence type="ECO:0000256" key="1">
    <source>
        <dbReference type="ARBA" id="ARBA00024353"/>
    </source>
</evidence>
<feature type="domain" description="Putative zinc-finger" evidence="4">
    <location>
        <begin position="6"/>
        <end position="37"/>
    </location>
</feature>
<organism evidence="5 6">
    <name type="scientific">Evansella alkalicola</name>
    <dbReference type="NCBI Taxonomy" id="745819"/>
    <lineage>
        <taxon>Bacteria</taxon>
        <taxon>Bacillati</taxon>
        <taxon>Bacillota</taxon>
        <taxon>Bacilli</taxon>
        <taxon>Bacillales</taxon>
        <taxon>Bacillaceae</taxon>
        <taxon>Evansella</taxon>
    </lineage>
</organism>
<keyword evidence="3" id="KW-0812">Transmembrane</keyword>
<comment type="similarity">
    <text evidence="1">Belongs to the zinc-associated anti-sigma factor (ZAS) superfamily. Anti-sigma-W factor family.</text>
</comment>
<sequence>MACENEYSHLIHKYLDEEMTLLEKKKLENHLLHCADCSGHLRELRKTVAIVQSASHMEAPKDFTANVMKQLPKETRTNQWKTWTRRHPYLITAAVFFLVFIMSVSSIWTGGQKEIIVQGDGHFVVDEERGVVIIPEGEVISGDITVRNGDIEIAGEVNGSITVINGELIYSDLTNGENYLASTGHVAGEINEINQVFGWLWFHIKSFFSDVINVFN</sequence>
<reference evidence="5 6" key="1">
    <citation type="submission" date="2021-06" db="EMBL/GenBank/DDBJ databases">
        <title>Bacillus sp. RD4P76, an endophyte from a halophyte.</title>
        <authorList>
            <person name="Sun J.-Q."/>
        </authorList>
    </citation>
    <scope>NUCLEOTIDE SEQUENCE [LARGE SCALE GENOMIC DNA]</scope>
    <source>
        <strain evidence="5 6">JCM 17098</strain>
    </source>
</reference>
<proteinExistence type="inferred from homology"/>
<keyword evidence="3" id="KW-1133">Transmembrane helix</keyword>
<evidence type="ECO:0000256" key="3">
    <source>
        <dbReference type="SAM" id="Phobius"/>
    </source>
</evidence>
<dbReference type="InterPro" id="IPR041916">
    <property type="entry name" value="Anti_sigma_zinc_sf"/>
</dbReference>
<comment type="caution">
    <text evidence="5">The sequence shown here is derived from an EMBL/GenBank/DDBJ whole genome shotgun (WGS) entry which is preliminary data.</text>
</comment>
<evidence type="ECO:0000313" key="5">
    <source>
        <dbReference type="EMBL" id="MBU9720175.1"/>
    </source>
</evidence>
<evidence type="ECO:0000259" key="4">
    <source>
        <dbReference type="Pfam" id="PF13490"/>
    </source>
</evidence>
<evidence type="ECO:0000256" key="2">
    <source>
        <dbReference type="ARBA" id="ARBA00024438"/>
    </source>
</evidence>
<dbReference type="InterPro" id="IPR027383">
    <property type="entry name" value="Znf_put"/>
</dbReference>
<dbReference type="EMBL" id="JAHQCR010000014">
    <property type="protein sequence ID" value="MBU9720175.1"/>
    <property type="molecule type" value="Genomic_DNA"/>
</dbReference>
<protein>
    <recommendedName>
        <fullName evidence="2">Anti-sigma-W factor RsiW</fullName>
    </recommendedName>
</protein>
<gene>
    <name evidence="5" type="ORF">KS407_01795</name>
</gene>